<dbReference type="EMBL" id="JAOBTT010000002">
    <property type="protein sequence ID" value="MDZ7280276.1"/>
    <property type="molecule type" value="Genomic_DNA"/>
</dbReference>
<comment type="caution">
    <text evidence="1">The sequence shown here is derived from an EMBL/GenBank/DDBJ whole genome shotgun (WGS) entry which is preliminary data.</text>
</comment>
<protein>
    <recommendedName>
        <fullName evidence="3">DUF600 family protein</fullName>
    </recommendedName>
</protein>
<sequence length="108" mass="12239">MNYEDLYRRIAQIVFSCGPQGAQALYVSAELFTDGEGGQYQFNYLDETGEIDWFEPDAEAIGDLTEALKAFQAYFVEHNLTEGKPVWNRCLVTINVPEESISIDVQYA</sequence>
<keyword evidence="2" id="KW-1185">Reference proteome</keyword>
<dbReference type="RefSeq" id="WP_322544165.1">
    <property type="nucleotide sequence ID" value="NZ_JAOBTT010000002.1"/>
</dbReference>
<reference evidence="2" key="1">
    <citation type="submission" date="2023-07" db="EMBL/GenBank/DDBJ databases">
        <title>Structural and functional analysis of rice phyllospheric bacteria for their antimicrobial properties and defense elicitation against blast disease.</title>
        <authorList>
            <person name="Sahu K.P."/>
            <person name="Asharani P."/>
            <person name="Kumar M."/>
            <person name="Reddy B."/>
            <person name="Kumar A."/>
        </authorList>
    </citation>
    <scope>NUCLEOTIDE SEQUENCE [LARGE SCALE GENOMIC DNA]</scope>
    <source>
        <strain evidence="2">OsEp_Plm_30P10</strain>
    </source>
</reference>
<name>A0ABU5LK21_9GAMM</name>
<accession>A0ABU5LK21</accession>
<organism evidence="1 2">
    <name type="scientific">Pantoea eucrina</name>
    <dbReference type="NCBI Taxonomy" id="472693"/>
    <lineage>
        <taxon>Bacteria</taxon>
        <taxon>Pseudomonadati</taxon>
        <taxon>Pseudomonadota</taxon>
        <taxon>Gammaproteobacteria</taxon>
        <taxon>Enterobacterales</taxon>
        <taxon>Erwiniaceae</taxon>
        <taxon>Pantoea</taxon>
    </lineage>
</organism>
<gene>
    <name evidence="1" type="ORF">N4G40_18640</name>
</gene>
<evidence type="ECO:0000313" key="2">
    <source>
        <dbReference type="Proteomes" id="UP001288620"/>
    </source>
</evidence>
<evidence type="ECO:0008006" key="3">
    <source>
        <dbReference type="Google" id="ProtNLM"/>
    </source>
</evidence>
<dbReference type="SUPFAM" id="SSF160424">
    <property type="entry name" value="BH3703-like"/>
    <property type="match status" value="1"/>
</dbReference>
<dbReference type="Proteomes" id="UP001288620">
    <property type="component" value="Unassembled WGS sequence"/>
</dbReference>
<evidence type="ECO:0000313" key="1">
    <source>
        <dbReference type="EMBL" id="MDZ7280276.1"/>
    </source>
</evidence>
<proteinExistence type="predicted"/>
<dbReference type="InterPro" id="IPR036170">
    <property type="entry name" value="YezG-like_sf"/>
</dbReference>